<evidence type="ECO:0000256" key="1">
    <source>
        <dbReference type="ARBA" id="ARBA00023172"/>
    </source>
</evidence>
<dbReference type="EMBL" id="CP063356">
    <property type="protein sequence ID" value="QOY37158.1"/>
    <property type="molecule type" value="Genomic_DNA"/>
</dbReference>
<dbReference type="KEGG" id="aia:AWH56_012635"/>
<dbReference type="InterPro" id="IPR011010">
    <property type="entry name" value="DNA_brk_join_enz"/>
</dbReference>
<dbReference type="GO" id="GO:0015074">
    <property type="term" value="P:DNA integration"/>
    <property type="evidence" value="ECO:0007669"/>
    <property type="project" value="InterPro"/>
</dbReference>
<dbReference type="KEGG" id="aia:AWH56_004550"/>
<dbReference type="InterPro" id="IPR002104">
    <property type="entry name" value="Integrase_catalytic"/>
</dbReference>
<name>A0A7S7L9A9_9BACI</name>
<dbReference type="AlphaFoldDB" id="A0A7S7L9A9"/>
<evidence type="ECO:0000259" key="2">
    <source>
        <dbReference type="PROSITE" id="PS51898"/>
    </source>
</evidence>
<dbReference type="Gene3D" id="1.10.443.10">
    <property type="entry name" value="Intergrase catalytic core"/>
    <property type="match status" value="1"/>
</dbReference>
<dbReference type="KEGG" id="aia:AWH56_006790"/>
<dbReference type="EMBL" id="CP063356">
    <property type="protein sequence ID" value="QOY37329.1"/>
    <property type="molecule type" value="Genomic_DNA"/>
</dbReference>
<dbReference type="KEGG" id="aia:AWH56_003765"/>
<protein>
    <submittedName>
        <fullName evidence="3">Tyrosine-type recombinase/integrase</fullName>
    </submittedName>
</protein>
<dbReference type="InterPro" id="IPR013762">
    <property type="entry name" value="Integrase-like_cat_sf"/>
</dbReference>
<dbReference type="PROSITE" id="PS51898">
    <property type="entry name" value="TYR_RECOMBINASE"/>
    <property type="match status" value="1"/>
</dbReference>
<gene>
    <name evidence="3" type="ORF">AWH56_003765</name>
    <name evidence="4" type="ORF">AWH56_005830</name>
    <name evidence="5" type="ORF">AWH56_006790</name>
    <name evidence="6" type="ORF">AWH56_011490</name>
    <name evidence="7" type="ORF">AWH56_012635</name>
</gene>
<proteinExistence type="predicted"/>
<reference evidence="3" key="3">
    <citation type="submission" date="2025-04" db="EMBL/GenBank/DDBJ databases">
        <authorList>
            <person name="Bassil N.M."/>
        </authorList>
    </citation>
    <scope>NUCLEOTIDE SEQUENCE</scope>
    <source>
        <strain evidence="3">NB2006</strain>
    </source>
</reference>
<dbReference type="InterPro" id="IPR050090">
    <property type="entry name" value="Tyrosine_recombinase_XerCD"/>
</dbReference>
<feature type="domain" description="Tyr recombinase" evidence="2">
    <location>
        <begin position="107"/>
        <end position="312"/>
    </location>
</feature>
<dbReference type="GO" id="GO:0003677">
    <property type="term" value="F:DNA binding"/>
    <property type="evidence" value="ECO:0007669"/>
    <property type="project" value="InterPro"/>
</dbReference>
<evidence type="ECO:0000313" key="6">
    <source>
        <dbReference type="EMBL" id="QOY38100.1"/>
    </source>
</evidence>
<dbReference type="PANTHER" id="PTHR30349:SF64">
    <property type="entry name" value="PROPHAGE INTEGRASE INTD-RELATED"/>
    <property type="match status" value="1"/>
</dbReference>
<evidence type="ECO:0000313" key="3">
    <source>
        <dbReference type="EMBL" id="QOY36782.1"/>
    </source>
</evidence>
<dbReference type="EMBL" id="CP063356">
    <property type="protein sequence ID" value="QOY38100.1"/>
    <property type="molecule type" value="Genomic_DNA"/>
</dbReference>
<evidence type="ECO:0000313" key="7">
    <source>
        <dbReference type="EMBL" id="QOY38300.1"/>
    </source>
</evidence>
<organism evidence="3 8">
    <name type="scientific">Anaerobacillus isosaccharinicus</name>
    <dbReference type="NCBI Taxonomy" id="1532552"/>
    <lineage>
        <taxon>Bacteria</taxon>
        <taxon>Bacillati</taxon>
        <taxon>Bacillota</taxon>
        <taxon>Bacilli</taxon>
        <taxon>Bacillales</taxon>
        <taxon>Bacillaceae</taxon>
        <taxon>Anaerobacillus</taxon>
    </lineage>
</organism>
<evidence type="ECO:0000313" key="4">
    <source>
        <dbReference type="EMBL" id="QOY37158.1"/>
    </source>
</evidence>
<dbReference type="Pfam" id="PF00589">
    <property type="entry name" value="Phage_integrase"/>
    <property type="match status" value="1"/>
</dbReference>
<reference evidence="3 8" key="1">
    <citation type="journal article" date="2017" name="Genome Announc.">
        <title>Draft Genome Sequences of Four Alkaliphilic Bacteria Belonging to the Anaerobacillus Genus.</title>
        <authorList>
            <person name="Bassil N.M."/>
            <person name="Lloyd J.R."/>
        </authorList>
    </citation>
    <scope>NUCLEOTIDE SEQUENCE [LARGE SCALE GENOMIC DNA]</scope>
    <source>
        <strain evidence="3 8">NB2006</strain>
    </source>
</reference>
<accession>A0A7S7L9A9</accession>
<evidence type="ECO:0000313" key="8">
    <source>
        <dbReference type="Proteomes" id="UP000180175"/>
    </source>
</evidence>
<dbReference type="Proteomes" id="UP000180175">
    <property type="component" value="Chromosome"/>
</dbReference>
<evidence type="ECO:0000313" key="5">
    <source>
        <dbReference type="EMBL" id="QOY37329.1"/>
    </source>
</evidence>
<sequence>MMEKAYVSKLASFMESFVAFKHSLGWKYKTSEYYLHEFDRYCAKRESEEVLLNEIVKGWVILRDNECPNTQRVRVAPIREFGKYLQHSGYSDAYVVTNKICRKQIRTIPHFFTDEEIIRFFDACDTLGPRKENPVRHLVLPMYFRLLYCCGLRTSEARLLLRKNVNLHTGYIDVIHSKGPKDRRLFLPEDLKQLYLKYDAVIDNIFPDRTYFFPVKSHSCYQSTSIGSNFNKIWKAAGLGHESGSKARAYDFRHHFAFDKLNQWLKEESDVNSMLPYLVRYMGHACLESTYYYLHLVPEFFSTFSEKTKILEGLLPEVDYDEE</sequence>
<dbReference type="EMBL" id="CP063356">
    <property type="protein sequence ID" value="QOY38300.1"/>
    <property type="molecule type" value="Genomic_DNA"/>
</dbReference>
<dbReference type="GO" id="GO:0006310">
    <property type="term" value="P:DNA recombination"/>
    <property type="evidence" value="ECO:0007669"/>
    <property type="project" value="UniProtKB-KW"/>
</dbReference>
<dbReference type="KEGG" id="aia:AWH56_011490"/>
<dbReference type="KEGG" id="aia:AWH56_005830"/>
<dbReference type="PANTHER" id="PTHR30349">
    <property type="entry name" value="PHAGE INTEGRASE-RELATED"/>
    <property type="match status" value="1"/>
</dbReference>
<dbReference type="RefSeq" id="WP_083388486.1">
    <property type="nucleotide sequence ID" value="NZ_CP063356.2"/>
</dbReference>
<keyword evidence="8" id="KW-1185">Reference proteome</keyword>
<reference evidence="3 8" key="2">
    <citation type="journal article" date="2019" name="Int. J. Syst. Evol. Microbiol.">
        <title>Anaerobacillus isosaccharinicus sp. nov., an alkaliphilic bacterium which degrades isosaccharinic acid.</title>
        <authorList>
            <person name="Bassil N.M."/>
            <person name="Lloyd J.R."/>
        </authorList>
    </citation>
    <scope>NUCLEOTIDE SEQUENCE [LARGE SCALE GENOMIC DNA]</scope>
    <source>
        <strain evidence="3 8">NB2006</strain>
    </source>
</reference>
<dbReference type="EMBL" id="CP063356">
    <property type="protein sequence ID" value="QOY36782.1"/>
    <property type="molecule type" value="Genomic_DNA"/>
</dbReference>
<keyword evidence="1" id="KW-0233">DNA recombination</keyword>
<dbReference type="SUPFAM" id="SSF56349">
    <property type="entry name" value="DNA breaking-rejoining enzymes"/>
    <property type="match status" value="1"/>
</dbReference>